<proteinExistence type="predicted"/>
<dbReference type="EMBL" id="MU266348">
    <property type="protein sequence ID" value="KAH7928807.1"/>
    <property type="molecule type" value="Genomic_DNA"/>
</dbReference>
<evidence type="ECO:0000313" key="1">
    <source>
        <dbReference type="EMBL" id="KAH7928807.1"/>
    </source>
</evidence>
<dbReference type="Proteomes" id="UP000790709">
    <property type="component" value="Unassembled WGS sequence"/>
</dbReference>
<sequence length="148" mass="16675">MPRQPRRQSHLFPSRRVPAWTPPSRGTPLSTGSMPSCPTATRSTTPPSSRSTGATISKYHCPNIVKVEEKETQRERNKTFFLGTFTSQQREDLLDFASEVEFQPGSITEGCHVWTIAKMQGEGLIEGEVNNRTILSEYSKRYVSLQTQ</sequence>
<reference evidence="1" key="1">
    <citation type="journal article" date="2021" name="New Phytol.">
        <title>Evolutionary innovations through gain and loss of genes in the ectomycorrhizal Boletales.</title>
        <authorList>
            <person name="Wu G."/>
            <person name="Miyauchi S."/>
            <person name="Morin E."/>
            <person name="Kuo A."/>
            <person name="Drula E."/>
            <person name="Varga T."/>
            <person name="Kohler A."/>
            <person name="Feng B."/>
            <person name="Cao Y."/>
            <person name="Lipzen A."/>
            <person name="Daum C."/>
            <person name="Hundley H."/>
            <person name="Pangilinan J."/>
            <person name="Johnson J."/>
            <person name="Barry K."/>
            <person name="LaButti K."/>
            <person name="Ng V."/>
            <person name="Ahrendt S."/>
            <person name="Min B."/>
            <person name="Choi I.G."/>
            <person name="Park H."/>
            <person name="Plett J.M."/>
            <person name="Magnuson J."/>
            <person name="Spatafora J.W."/>
            <person name="Nagy L.G."/>
            <person name="Henrissat B."/>
            <person name="Grigoriev I.V."/>
            <person name="Yang Z.L."/>
            <person name="Xu J."/>
            <person name="Martin F.M."/>
        </authorList>
    </citation>
    <scope>NUCLEOTIDE SEQUENCE</scope>
    <source>
        <strain evidence="1">KUC20120723A-06</strain>
    </source>
</reference>
<keyword evidence="2" id="KW-1185">Reference proteome</keyword>
<evidence type="ECO:0000313" key="2">
    <source>
        <dbReference type="Proteomes" id="UP000790709"/>
    </source>
</evidence>
<name>A0ACB8BTL5_9AGAM</name>
<gene>
    <name evidence="1" type="ORF">BV22DRAFT_168904</name>
</gene>
<accession>A0ACB8BTL5</accession>
<protein>
    <submittedName>
        <fullName evidence="1">Uncharacterized protein</fullName>
    </submittedName>
</protein>
<organism evidence="1 2">
    <name type="scientific">Leucogyrophana mollusca</name>
    <dbReference type="NCBI Taxonomy" id="85980"/>
    <lineage>
        <taxon>Eukaryota</taxon>
        <taxon>Fungi</taxon>
        <taxon>Dikarya</taxon>
        <taxon>Basidiomycota</taxon>
        <taxon>Agaricomycotina</taxon>
        <taxon>Agaricomycetes</taxon>
        <taxon>Agaricomycetidae</taxon>
        <taxon>Boletales</taxon>
        <taxon>Boletales incertae sedis</taxon>
        <taxon>Leucogyrophana</taxon>
    </lineage>
</organism>
<comment type="caution">
    <text evidence="1">The sequence shown here is derived from an EMBL/GenBank/DDBJ whole genome shotgun (WGS) entry which is preliminary data.</text>
</comment>